<protein>
    <submittedName>
        <fullName evidence="15">SusC/RagA family TonB-linked outer membrane protein</fullName>
    </submittedName>
</protein>
<dbReference type="OrthoDB" id="9768177at2"/>
<evidence type="ECO:0000256" key="8">
    <source>
        <dbReference type="ARBA" id="ARBA00023136"/>
    </source>
</evidence>
<evidence type="ECO:0000313" key="15">
    <source>
        <dbReference type="EMBL" id="POY38048.1"/>
    </source>
</evidence>
<dbReference type="Pfam" id="PF07660">
    <property type="entry name" value="STN"/>
    <property type="match status" value="1"/>
</dbReference>
<comment type="subcellular location">
    <subcellularLocation>
        <location evidence="1 10">Cell outer membrane</location>
        <topology evidence="1 10">Multi-pass membrane protein</topology>
    </subcellularLocation>
</comment>
<evidence type="ECO:0000259" key="12">
    <source>
        <dbReference type="Pfam" id="PF00593"/>
    </source>
</evidence>
<keyword evidence="8 10" id="KW-0472">Membrane</keyword>
<dbReference type="Proteomes" id="UP000236893">
    <property type="component" value="Unassembled WGS sequence"/>
</dbReference>
<evidence type="ECO:0000256" key="2">
    <source>
        <dbReference type="ARBA" id="ARBA00022448"/>
    </source>
</evidence>
<keyword evidence="6" id="KW-0408">Iron</keyword>
<dbReference type="InterPro" id="IPR023997">
    <property type="entry name" value="TonB-dep_OMP_SusC/RagA_CS"/>
</dbReference>
<dbReference type="PROSITE" id="PS52016">
    <property type="entry name" value="TONB_DEPENDENT_REC_3"/>
    <property type="match status" value="1"/>
</dbReference>
<dbReference type="SUPFAM" id="SSF49464">
    <property type="entry name" value="Carboxypeptidase regulatory domain-like"/>
    <property type="match status" value="1"/>
</dbReference>
<dbReference type="InterPro" id="IPR011662">
    <property type="entry name" value="Secretin/TonB_short_N"/>
</dbReference>
<keyword evidence="9 10" id="KW-0998">Cell outer membrane</keyword>
<evidence type="ECO:0000256" key="6">
    <source>
        <dbReference type="ARBA" id="ARBA00023004"/>
    </source>
</evidence>
<dbReference type="Pfam" id="PF07715">
    <property type="entry name" value="Plug"/>
    <property type="match status" value="1"/>
</dbReference>
<evidence type="ECO:0000256" key="3">
    <source>
        <dbReference type="ARBA" id="ARBA00022452"/>
    </source>
</evidence>
<dbReference type="NCBIfam" id="TIGR04057">
    <property type="entry name" value="SusC_RagA_signa"/>
    <property type="match status" value="1"/>
</dbReference>
<gene>
    <name evidence="15" type="ORF">C3K47_05015</name>
</gene>
<evidence type="ECO:0000259" key="14">
    <source>
        <dbReference type="Pfam" id="PF07715"/>
    </source>
</evidence>
<evidence type="ECO:0000256" key="11">
    <source>
        <dbReference type="RuleBase" id="RU003357"/>
    </source>
</evidence>
<dbReference type="InterPro" id="IPR023996">
    <property type="entry name" value="TonB-dep_OMP_SusC/RagA"/>
</dbReference>
<keyword evidence="5 10" id="KW-0812">Transmembrane</keyword>
<evidence type="ECO:0000256" key="7">
    <source>
        <dbReference type="ARBA" id="ARBA00023077"/>
    </source>
</evidence>
<dbReference type="GO" id="GO:0006826">
    <property type="term" value="P:iron ion transport"/>
    <property type="evidence" value="ECO:0007669"/>
    <property type="project" value="UniProtKB-KW"/>
</dbReference>
<dbReference type="Gene3D" id="2.170.130.10">
    <property type="entry name" value="TonB-dependent receptor, plug domain"/>
    <property type="match status" value="1"/>
</dbReference>
<evidence type="ECO:0000256" key="4">
    <source>
        <dbReference type="ARBA" id="ARBA00022496"/>
    </source>
</evidence>
<dbReference type="InterPro" id="IPR008969">
    <property type="entry name" value="CarboxyPept-like_regulatory"/>
</dbReference>
<keyword evidence="3 10" id="KW-1134">Transmembrane beta strand</keyword>
<dbReference type="Pfam" id="PF13715">
    <property type="entry name" value="CarbopepD_reg_2"/>
    <property type="match status" value="1"/>
</dbReference>
<dbReference type="NCBIfam" id="TIGR04056">
    <property type="entry name" value="OMP_RagA_SusC"/>
    <property type="match status" value="1"/>
</dbReference>
<feature type="domain" description="Secretin/TonB short N-terminal" evidence="13">
    <location>
        <begin position="80"/>
        <end position="118"/>
    </location>
</feature>
<dbReference type="SUPFAM" id="SSF56935">
    <property type="entry name" value="Porins"/>
    <property type="match status" value="1"/>
</dbReference>
<dbReference type="Pfam" id="PF00593">
    <property type="entry name" value="TonB_dep_Rec_b-barrel"/>
    <property type="match status" value="1"/>
</dbReference>
<name>A0A2S5A644_9SPHI</name>
<dbReference type="Gene3D" id="2.60.40.1120">
    <property type="entry name" value="Carboxypeptidase-like, regulatory domain"/>
    <property type="match status" value="1"/>
</dbReference>
<keyword evidence="2 10" id="KW-0813">Transport</keyword>
<evidence type="ECO:0000256" key="10">
    <source>
        <dbReference type="PROSITE-ProRule" id="PRU01360"/>
    </source>
</evidence>
<keyword evidence="7 11" id="KW-0798">TonB box</keyword>
<evidence type="ECO:0000256" key="1">
    <source>
        <dbReference type="ARBA" id="ARBA00004571"/>
    </source>
</evidence>
<keyword evidence="16" id="KW-1185">Reference proteome</keyword>
<dbReference type="Gene3D" id="3.55.50.30">
    <property type="match status" value="1"/>
</dbReference>
<dbReference type="EMBL" id="PQVF01000003">
    <property type="protein sequence ID" value="POY38048.1"/>
    <property type="molecule type" value="Genomic_DNA"/>
</dbReference>
<dbReference type="InterPro" id="IPR000531">
    <property type="entry name" value="Beta-barrel_TonB"/>
</dbReference>
<reference evidence="15 16" key="1">
    <citation type="submission" date="2018-01" db="EMBL/GenBank/DDBJ databases">
        <authorList>
            <person name="Gaut B.S."/>
            <person name="Morton B.R."/>
            <person name="Clegg M.T."/>
            <person name="Duvall M.R."/>
        </authorList>
    </citation>
    <scope>NUCLEOTIDE SEQUENCE [LARGE SCALE GENOMIC DNA]</scope>
    <source>
        <strain evidence="15 16">HR-AV</strain>
    </source>
</reference>
<dbReference type="InterPro" id="IPR012910">
    <property type="entry name" value="Plug_dom"/>
</dbReference>
<evidence type="ECO:0000256" key="9">
    <source>
        <dbReference type="ARBA" id="ARBA00023237"/>
    </source>
</evidence>
<dbReference type="InterPro" id="IPR037066">
    <property type="entry name" value="Plug_dom_sf"/>
</dbReference>
<keyword evidence="4" id="KW-0406">Ion transport</keyword>
<dbReference type="InterPro" id="IPR036942">
    <property type="entry name" value="Beta-barrel_TonB_sf"/>
</dbReference>
<proteinExistence type="inferred from homology"/>
<dbReference type="InterPro" id="IPR039426">
    <property type="entry name" value="TonB-dep_rcpt-like"/>
</dbReference>
<keyword evidence="4" id="KW-0410">Iron transport</keyword>
<comment type="similarity">
    <text evidence="10 11">Belongs to the TonB-dependent receptor family.</text>
</comment>
<evidence type="ECO:0000259" key="13">
    <source>
        <dbReference type="Pfam" id="PF07660"/>
    </source>
</evidence>
<evidence type="ECO:0000313" key="16">
    <source>
        <dbReference type="Proteomes" id="UP000236893"/>
    </source>
</evidence>
<feature type="domain" description="TonB-dependent receptor plug" evidence="14">
    <location>
        <begin position="224"/>
        <end position="330"/>
    </location>
</feature>
<organism evidence="15 16">
    <name type="scientific">Solitalea longa</name>
    <dbReference type="NCBI Taxonomy" id="2079460"/>
    <lineage>
        <taxon>Bacteria</taxon>
        <taxon>Pseudomonadati</taxon>
        <taxon>Bacteroidota</taxon>
        <taxon>Sphingobacteriia</taxon>
        <taxon>Sphingobacteriales</taxon>
        <taxon>Sphingobacteriaceae</taxon>
        <taxon>Solitalea</taxon>
    </lineage>
</organism>
<sequence length="1187" mass="133118">MYKICTQLLCDIRSQHKPWRVMKLTFLLVLAAIMQVSASTYAQRITLSVKNAELVTVFDKISDQTGYDFVVTNSILKRAGKVTLDVKNVELKEVMEQIFKNQPFEFSINNNTVLVKKKPAPHAVTIVSPVATIDVTGKVADDMGIPLSGAVIKVKGTSIQTSANENGEFTLRNVDENAVLIISFLGYKTREVKASKDLGTLFLAIDQNELKEVSVSTGYQTIPKERVTGSFSSVPAKELEHQRLSNINSLLEGRIPGYNNGVIRGTTSMNGVTTPLYVIDGFPVENTRYSASGNIEESVPGLNLEDIETITVLKDAAAASIYGARAANGVVVIVTKKGKKGKPQVSFSSTFTMSPYKLYTNNITNSADIVALEKEWAANNPNLQGSGAADYANSLLENAVYPSQGINSLLRYYSGSLSTTELDTKLNQLSAGGYQYYDDVKNYSKRDPFFQQYNLNIANATDKNSLYSSVTYRNNKFEDKYSDNESLGLNLKNTTFFNKWFTLELSNYFDYGKTNRQSYSTLSPGYSFQAYDRLVNADGSHFTSTAESRLSANTMSLINDYNLYNMDINALDEQQMNVGESKSYSNRSFIKLKADITKWLSFSPTFQYEFGNDRLNQLYNKNSYYVRNRVNGFASYSADKGFNYNLPYGNIFEDQNQYTSSYNFRQQFNVDKTFGQKHNLTAIVGSEIRNAKLEYKSGNLYNYDPTVLSFDLIDAKELANVDGAILGGQYFSSSDIALQRETVNRFVSLYSNAGYSYDDRYLATASIRWDRSNLWGTNSKYQNKPLWSVGAGWNIHREAFFNVKWVDLLKLRASYGISGNIAKDAAPYMTAYYYANNNVGGLQGSISARPNPLLSWEKTGTTNIGVDYGFFQNRLTGSIDFYSKKGENLLANTMGVPTEGFGYSTYSINNGEMLNKGVEVSLSADIIRKSNIRWNTTLQYAHNKNEVTYVNVEAPVYFLQLDYPEAYPRIGNPYQAIYSYRWAGLSEDGLPQVYNENGEKMLYSPGSLESIVYSGSTVPTYSGSFNNLLDYKNFTFSFLLTFEGGHKMRNSFLPMLGNSYNSAVFSYVSQIGPVNKDIVNRWKSPGDEAKTDVPRAVFAEDPNYSSDSYEIYRNADINVLDASNIRLRNISLAYTLPQKLTKKAALSNVRLQFNAENLFTIAKSETAKYLLDGFRSPNYVWGVYMNF</sequence>
<accession>A0A2S5A644</accession>
<dbReference type="AlphaFoldDB" id="A0A2S5A644"/>
<comment type="caution">
    <text evidence="15">The sequence shown here is derived from an EMBL/GenBank/DDBJ whole genome shotgun (WGS) entry which is preliminary data.</text>
</comment>
<feature type="domain" description="TonB-dependent receptor-like beta-barrel" evidence="12">
    <location>
        <begin position="602"/>
        <end position="1158"/>
    </location>
</feature>
<dbReference type="GO" id="GO:0009279">
    <property type="term" value="C:cell outer membrane"/>
    <property type="evidence" value="ECO:0007669"/>
    <property type="project" value="UniProtKB-SubCell"/>
</dbReference>
<evidence type="ECO:0000256" key="5">
    <source>
        <dbReference type="ARBA" id="ARBA00022692"/>
    </source>
</evidence>
<dbReference type="Gene3D" id="2.40.170.20">
    <property type="entry name" value="TonB-dependent receptor, beta-barrel domain"/>
    <property type="match status" value="1"/>
</dbReference>